<evidence type="ECO:0000256" key="8">
    <source>
        <dbReference type="ARBA" id="ARBA00022982"/>
    </source>
</evidence>
<keyword evidence="7" id="KW-0479">Metal-binding</keyword>
<feature type="transmembrane region" description="Helical" evidence="13">
    <location>
        <begin position="94"/>
        <end position="111"/>
    </location>
</feature>
<reference evidence="15 16" key="1">
    <citation type="submission" date="2015-11" db="EMBL/GenBank/DDBJ databases">
        <title>Draft genome sequence of Paramesorhizobium deserti A-3-E, a strain highly resistant to diverse beta-lactam antibiotics.</title>
        <authorList>
            <person name="Lv R."/>
            <person name="Yang X."/>
            <person name="Fang N."/>
            <person name="Guo J."/>
            <person name="Luo X."/>
            <person name="Peng F."/>
            <person name="Yang R."/>
            <person name="Cui Y."/>
            <person name="Fang C."/>
            <person name="Song Y."/>
        </authorList>
    </citation>
    <scope>NUCLEOTIDE SEQUENCE [LARGE SCALE GENOMIC DNA]</scope>
    <source>
        <strain evidence="15 16">A-3-E</strain>
    </source>
</reference>
<dbReference type="GO" id="GO:0022904">
    <property type="term" value="P:respiratory electron transport chain"/>
    <property type="evidence" value="ECO:0007669"/>
    <property type="project" value="InterPro"/>
</dbReference>
<dbReference type="InterPro" id="IPR052168">
    <property type="entry name" value="Cytochrome_b561_oxidase"/>
</dbReference>
<evidence type="ECO:0000256" key="3">
    <source>
        <dbReference type="ARBA" id="ARBA00022448"/>
    </source>
</evidence>
<evidence type="ECO:0000256" key="12">
    <source>
        <dbReference type="ARBA" id="ARBA00037975"/>
    </source>
</evidence>
<organism evidence="15 16">
    <name type="scientific">Paramesorhizobium deserti</name>
    <dbReference type="NCBI Taxonomy" id="1494590"/>
    <lineage>
        <taxon>Bacteria</taxon>
        <taxon>Pseudomonadati</taxon>
        <taxon>Pseudomonadota</taxon>
        <taxon>Alphaproteobacteria</taxon>
        <taxon>Hyphomicrobiales</taxon>
        <taxon>Phyllobacteriaceae</taxon>
        <taxon>Paramesorhizobium</taxon>
    </lineage>
</organism>
<evidence type="ECO:0000256" key="9">
    <source>
        <dbReference type="ARBA" id="ARBA00022989"/>
    </source>
</evidence>
<keyword evidence="5" id="KW-0349">Heme</keyword>
<dbReference type="Proteomes" id="UP000070107">
    <property type="component" value="Unassembled WGS sequence"/>
</dbReference>
<sequence>MWRNTDESYGWVTILFHWAIAILFLCQIPLGYLTQATENRPALQFELYQWHKSIGFLVLALAVPRLIWVLLTVKPRPLPKTTRLEAIAARTAHLVLLLLTVLVPLAGWAVASASPLRIPSYVFNLVVIPPLPFTPSERQEIFWSNVHAVLAYGGGMIALVHILAALRHHILLRDATLIRMLRPHRD</sequence>
<feature type="domain" description="Cytochrome b561 bacterial/Ni-hydrogenase" evidence="14">
    <location>
        <begin position="9"/>
        <end position="182"/>
    </location>
</feature>
<evidence type="ECO:0000256" key="10">
    <source>
        <dbReference type="ARBA" id="ARBA00023004"/>
    </source>
</evidence>
<gene>
    <name evidence="15" type="ORF">ATN84_11405</name>
</gene>
<evidence type="ECO:0000256" key="4">
    <source>
        <dbReference type="ARBA" id="ARBA00022475"/>
    </source>
</evidence>
<evidence type="ECO:0000256" key="7">
    <source>
        <dbReference type="ARBA" id="ARBA00022723"/>
    </source>
</evidence>
<evidence type="ECO:0000259" key="14">
    <source>
        <dbReference type="Pfam" id="PF01292"/>
    </source>
</evidence>
<dbReference type="PANTHER" id="PTHR30529:SF1">
    <property type="entry name" value="CYTOCHROME B561 HOMOLOG 2"/>
    <property type="match status" value="1"/>
</dbReference>
<name>A0A135HTX8_9HYPH</name>
<accession>A0A135HTX8</accession>
<proteinExistence type="inferred from homology"/>
<dbReference type="OrthoDB" id="1247465at2"/>
<comment type="similarity">
    <text evidence="12">Belongs to the cytochrome b561 family.</text>
</comment>
<keyword evidence="9 13" id="KW-1133">Transmembrane helix</keyword>
<dbReference type="InterPro" id="IPR011577">
    <property type="entry name" value="Cyt_b561_bac/Ni-Hgenase"/>
</dbReference>
<evidence type="ECO:0000256" key="2">
    <source>
        <dbReference type="ARBA" id="ARBA00004651"/>
    </source>
</evidence>
<dbReference type="RefSeq" id="WP_068882218.1">
    <property type="nucleotide sequence ID" value="NZ_LNTU01000023.1"/>
</dbReference>
<dbReference type="SUPFAM" id="SSF81342">
    <property type="entry name" value="Transmembrane di-heme cytochromes"/>
    <property type="match status" value="1"/>
</dbReference>
<keyword evidence="4" id="KW-1003">Cell membrane</keyword>
<keyword evidence="3" id="KW-0813">Transport</keyword>
<evidence type="ECO:0000256" key="11">
    <source>
        <dbReference type="ARBA" id="ARBA00023136"/>
    </source>
</evidence>
<dbReference type="GO" id="GO:0046872">
    <property type="term" value="F:metal ion binding"/>
    <property type="evidence" value="ECO:0007669"/>
    <property type="project" value="UniProtKB-KW"/>
</dbReference>
<keyword evidence="6 13" id="KW-0812">Transmembrane</keyword>
<evidence type="ECO:0000256" key="6">
    <source>
        <dbReference type="ARBA" id="ARBA00022692"/>
    </source>
</evidence>
<dbReference type="STRING" id="1494590.ATN84_11405"/>
<keyword evidence="8" id="KW-0249">Electron transport</keyword>
<evidence type="ECO:0000256" key="5">
    <source>
        <dbReference type="ARBA" id="ARBA00022617"/>
    </source>
</evidence>
<dbReference type="Gene3D" id="1.20.950.20">
    <property type="entry name" value="Transmembrane di-heme cytochromes, Chain C"/>
    <property type="match status" value="1"/>
</dbReference>
<feature type="transmembrane region" description="Helical" evidence="13">
    <location>
        <begin position="12"/>
        <end position="33"/>
    </location>
</feature>
<keyword evidence="10" id="KW-0408">Iron</keyword>
<evidence type="ECO:0000256" key="13">
    <source>
        <dbReference type="SAM" id="Phobius"/>
    </source>
</evidence>
<evidence type="ECO:0000256" key="1">
    <source>
        <dbReference type="ARBA" id="ARBA00001970"/>
    </source>
</evidence>
<comment type="subcellular location">
    <subcellularLocation>
        <location evidence="2">Cell membrane</location>
        <topology evidence="2">Multi-pass membrane protein</topology>
    </subcellularLocation>
</comment>
<dbReference type="AlphaFoldDB" id="A0A135HTX8"/>
<evidence type="ECO:0000313" key="16">
    <source>
        <dbReference type="Proteomes" id="UP000070107"/>
    </source>
</evidence>
<protein>
    <submittedName>
        <fullName evidence="15">Cytochrome B</fullName>
    </submittedName>
</protein>
<dbReference type="Pfam" id="PF01292">
    <property type="entry name" value="Ni_hydr_CYTB"/>
    <property type="match status" value="1"/>
</dbReference>
<comment type="caution">
    <text evidence="15">The sequence shown here is derived from an EMBL/GenBank/DDBJ whole genome shotgun (WGS) entry which is preliminary data.</text>
</comment>
<dbReference type="EMBL" id="LNTU01000023">
    <property type="protein sequence ID" value="KXF76647.1"/>
    <property type="molecule type" value="Genomic_DNA"/>
</dbReference>
<dbReference type="GO" id="GO:0005886">
    <property type="term" value="C:plasma membrane"/>
    <property type="evidence" value="ECO:0007669"/>
    <property type="project" value="UniProtKB-SubCell"/>
</dbReference>
<dbReference type="GO" id="GO:0020037">
    <property type="term" value="F:heme binding"/>
    <property type="evidence" value="ECO:0007669"/>
    <property type="project" value="TreeGrafter"/>
</dbReference>
<dbReference type="GO" id="GO:0009055">
    <property type="term" value="F:electron transfer activity"/>
    <property type="evidence" value="ECO:0007669"/>
    <property type="project" value="InterPro"/>
</dbReference>
<feature type="transmembrane region" description="Helical" evidence="13">
    <location>
        <begin position="141"/>
        <end position="166"/>
    </location>
</feature>
<keyword evidence="16" id="KW-1185">Reference proteome</keyword>
<evidence type="ECO:0000313" key="15">
    <source>
        <dbReference type="EMBL" id="KXF76647.1"/>
    </source>
</evidence>
<keyword evidence="11 13" id="KW-0472">Membrane</keyword>
<feature type="transmembrane region" description="Helical" evidence="13">
    <location>
        <begin position="53"/>
        <end position="73"/>
    </location>
</feature>
<dbReference type="InterPro" id="IPR016174">
    <property type="entry name" value="Di-haem_cyt_TM"/>
</dbReference>
<comment type="cofactor">
    <cofactor evidence="1">
        <name>heme b</name>
        <dbReference type="ChEBI" id="CHEBI:60344"/>
    </cofactor>
</comment>
<dbReference type="PANTHER" id="PTHR30529">
    <property type="entry name" value="CYTOCHROME B561"/>
    <property type="match status" value="1"/>
</dbReference>